<gene>
    <name evidence="15" type="ORF">HJG60_020864</name>
</gene>
<dbReference type="InterPro" id="IPR036051">
    <property type="entry name" value="KRAB_dom_sf"/>
</dbReference>
<keyword evidence="9" id="KW-0804">Transcription</keyword>
<dbReference type="Proteomes" id="UP000664940">
    <property type="component" value="Unassembled WGS sequence"/>
</dbReference>
<comment type="subcellular location">
    <subcellularLocation>
        <location evidence="1">Nucleus</location>
    </subcellularLocation>
</comment>
<evidence type="ECO:0000259" key="14">
    <source>
        <dbReference type="PROSITE" id="PS50805"/>
    </source>
</evidence>
<keyword evidence="8" id="KW-0238">DNA-binding</keyword>
<evidence type="ECO:0000256" key="5">
    <source>
        <dbReference type="ARBA" id="ARBA00022771"/>
    </source>
</evidence>
<feature type="domain" description="C2H2-type" evidence="13">
    <location>
        <begin position="371"/>
        <end position="398"/>
    </location>
</feature>
<feature type="domain" description="C2H2-type" evidence="13">
    <location>
        <begin position="287"/>
        <end position="314"/>
    </location>
</feature>
<evidence type="ECO:0008006" key="17">
    <source>
        <dbReference type="Google" id="ProtNLM"/>
    </source>
</evidence>
<feature type="domain" description="KRAB" evidence="14">
    <location>
        <begin position="22"/>
        <end position="112"/>
    </location>
</feature>
<evidence type="ECO:0000259" key="13">
    <source>
        <dbReference type="PROSITE" id="PS50157"/>
    </source>
</evidence>
<evidence type="ECO:0000256" key="12">
    <source>
        <dbReference type="SAM" id="MobiDB-lite"/>
    </source>
</evidence>
<dbReference type="SUPFAM" id="SSF57667">
    <property type="entry name" value="beta-beta-alpha zinc fingers"/>
    <property type="match status" value="4"/>
</dbReference>
<evidence type="ECO:0000256" key="4">
    <source>
        <dbReference type="ARBA" id="ARBA00022737"/>
    </source>
</evidence>
<feature type="domain" description="C2H2-type" evidence="13">
    <location>
        <begin position="315"/>
        <end position="342"/>
    </location>
</feature>
<name>A0A833YW48_9CHIR</name>
<keyword evidence="6" id="KW-0862">Zinc</keyword>
<dbReference type="GO" id="GO:0008270">
    <property type="term" value="F:zinc ion binding"/>
    <property type="evidence" value="ECO:0007669"/>
    <property type="project" value="UniProtKB-KW"/>
</dbReference>
<keyword evidence="10" id="KW-0539">Nucleus</keyword>
<evidence type="ECO:0000256" key="11">
    <source>
        <dbReference type="PROSITE-ProRule" id="PRU00042"/>
    </source>
</evidence>
<feature type="domain" description="C2H2-type" evidence="13">
    <location>
        <begin position="399"/>
        <end position="426"/>
    </location>
</feature>
<dbReference type="PROSITE" id="PS50157">
    <property type="entry name" value="ZINC_FINGER_C2H2_2"/>
    <property type="match status" value="6"/>
</dbReference>
<evidence type="ECO:0000256" key="6">
    <source>
        <dbReference type="ARBA" id="ARBA00022833"/>
    </source>
</evidence>
<keyword evidence="3" id="KW-0479">Metal-binding</keyword>
<dbReference type="InterPro" id="IPR013087">
    <property type="entry name" value="Znf_C2H2_type"/>
</dbReference>
<dbReference type="FunFam" id="3.30.160.60:FF:000320">
    <property type="entry name" value="Zinc finger protein 777"/>
    <property type="match status" value="1"/>
</dbReference>
<dbReference type="Pfam" id="PF00096">
    <property type="entry name" value="zf-C2H2"/>
    <property type="match status" value="4"/>
</dbReference>
<dbReference type="CDD" id="cd07765">
    <property type="entry name" value="KRAB_A-box"/>
    <property type="match status" value="1"/>
</dbReference>
<dbReference type="SMART" id="SM00349">
    <property type="entry name" value="KRAB"/>
    <property type="match status" value="1"/>
</dbReference>
<comment type="similarity">
    <text evidence="2">Belongs to the krueppel C2H2-type zinc-finger protein family.</text>
</comment>
<dbReference type="EMBL" id="JABVXQ010000014">
    <property type="protein sequence ID" value="KAF6080206.1"/>
    <property type="molecule type" value="Genomic_DNA"/>
</dbReference>
<dbReference type="SUPFAM" id="SSF109640">
    <property type="entry name" value="KRAB domain (Kruppel-associated box)"/>
    <property type="match status" value="1"/>
</dbReference>
<feature type="compositionally biased region" description="Basic and acidic residues" evidence="12">
    <location>
        <begin position="138"/>
        <end position="148"/>
    </location>
</feature>
<reference evidence="15 16" key="1">
    <citation type="journal article" date="2020" name="Nature">
        <title>Six reference-quality genomes reveal evolution of bat adaptations.</title>
        <authorList>
            <person name="Jebb D."/>
            <person name="Huang Z."/>
            <person name="Pippel M."/>
            <person name="Hughes G.M."/>
            <person name="Lavrichenko K."/>
            <person name="Devanna P."/>
            <person name="Winkler S."/>
            <person name="Jermiin L.S."/>
            <person name="Skirmuntt E.C."/>
            <person name="Katzourakis A."/>
            <person name="Burkitt-Gray L."/>
            <person name="Ray D.A."/>
            <person name="Sullivan K.A.M."/>
            <person name="Roscito J.G."/>
            <person name="Kirilenko B.M."/>
            <person name="Davalos L.M."/>
            <person name="Corthals A.P."/>
            <person name="Power M.L."/>
            <person name="Jones G."/>
            <person name="Ransome R.D."/>
            <person name="Dechmann D.K.N."/>
            <person name="Locatelli A.G."/>
            <person name="Puechmaille S.J."/>
            <person name="Fedrigo O."/>
            <person name="Jarvis E.D."/>
            <person name="Hiller M."/>
            <person name="Vernes S.C."/>
            <person name="Myers E.W."/>
            <person name="Teeling E.C."/>
        </authorList>
    </citation>
    <scope>NUCLEOTIDE SEQUENCE [LARGE SCALE GENOMIC DNA]</scope>
    <source>
        <strain evidence="15">Bat1K_MPI-CBG_1</strain>
    </source>
</reference>
<sequence length="454" mass="51837">MSPTEVPMTFAEKLMDLAQGHVVFEDVAVHFSQEEWGLLNEAQRRLYHSVMLENLALLSSVGCWPGAQEEEAPSGQGDSAHGSQVRAPSQDPFTQKSHSWEMCGLLLKDTLHLDKQDRTHPDQGLYSCGGKNQHHKQQTGEKLSRPDKASPSFMENYGVHMTERTLSCRETASTSHSQQQASHSMEKPHRDTAGREIFQNGPNDYQCTHCGNAFLYKHVLVDHEKVNTREKRYEHRDCGETRKSHLDQHQKVRTEASFYEHSEYGVFFTQVSCLNDHQRIHTKLGPFGCSQCGKAFLTLSQLIGHQKVHSEERPYICSECGKLFGNHSTLIRHQRGHTGERPYECSECGKCFGNHSTLTLHQRVHTGERPYECSECGKTFTRKHILVQHLKIHSGEKPFECRECGKAFSRKDKAVEHQKIHTRKELRVQRLSEILSGRLLTHYSSESSNLRKAL</sequence>
<keyword evidence="4" id="KW-0677">Repeat</keyword>
<dbReference type="AlphaFoldDB" id="A0A833YW48"/>
<evidence type="ECO:0000256" key="1">
    <source>
        <dbReference type="ARBA" id="ARBA00004123"/>
    </source>
</evidence>
<dbReference type="InterPro" id="IPR036236">
    <property type="entry name" value="Znf_C2H2_sf"/>
</dbReference>
<feature type="region of interest" description="Disordered" evidence="12">
    <location>
        <begin position="67"/>
        <end position="95"/>
    </location>
</feature>
<dbReference type="Pfam" id="PF01352">
    <property type="entry name" value="KRAB"/>
    <property type="match status" value="1"/>
</dbReference>
<dbReference type="FunFam" id="3.30.160.60:FF:000519">
    <property type="entry name" value="Zinc finger protein 470"/>
    <property type="match status" value="1"/>
</dbReference>
<evidence type="ECO:0000313" key="16">
    <source>
        <dbReference type="Proteomes" id="UP000664940"/>
    </source>
</evidence>
<dbReference type="PANTHER" id="PTHR23226:SF394">
    <property type="entry name" value="ZINC FINGER PROTEIN 548"/>
    <property type="match status" value="1"/>
</dbReference>
<keyword evidence="5 11" id="KW-0863">Zinc-finger</keyword>
<dbReference type="FunFam" id="3.30.160.60:FF:000443">
    <property type="entry name" value="Zinc finger protein 41"/>
    <property type="match status" value="1"/>
</dbReference>
<keyword evidence="7" id="KW-0805">Transcription regulation</keyword>
<dbReference type="InterPro" id="IPR001909">
    <property type="entry name" value="KRAB"/>
</dbReference>
<dbReference type="Gene3D" id="6.10.140.140">
    <property type="match status" value="1"/>
</dbReference>
<feature type="domain" description="C2H2-type" evidence="13">
    <location>
        <begin position="205"/>
        <end position="232"/>
    </location>
</feature>
<organism evidence="15 16">
    <name type="scientific">Phyllostomus discolor</name>
    <name type="common">pale spear-nosed bat</name>
    <dbReference type="NCBI Taxonomy" id="89673"/>
    <lineage>
        <taxon>Eukaryota</taxon>
        <taxon>Metazoa</taxon>
        <taxon>Chordata</taxon>
        <taxon>Craniata</taxon>
        <taxon>Vertebrata</taxon>
        <taxon>Euteleostomi</taxon>
        <taxon>Mammalia</taxon>
        <taxon>Eutheria</taxon>
        <taxon>Laurasiatheria</taxon>
        <taxon>Chiroptera</taxon>
        <taxon>Yangochiroptera</taxon>
        <taxon>Phyllostomidae</taxon>
        <taxon>Phyllostominae</taxon>
        <taxon>Phyllostomus</taxon>
    </lineage>
</organism>
<feature type="region of interest" description="Disordered" evidence="12">
    <location>
        <begin position="116"/>
        <end position="150"/>
    </location>
</feature>
<dbReference type="Gene3D" id="3.30.160.60">
    <property type="entry name" value="Classic Zinc Finger"/>
    <property type="match status" value="7"/>
</dbReference>
<dbReference type="GO" id="GO:0000978">
    <property type="term" value="F:RNA polymerase II cis-regulatory region sequence-specific DNA binding"/>
    <property type="evidence" value="ECO:0007669"/>
    <property type="project" value="TreeGrafter"/>
</dbReference>
<evidence type="ECO:0000256" key="2">
    <source>
        <dbReference type="ARBA" id="ARBA00006991"/>
    </source>
</evidence>
<proteinExistence type="inferred from homology"/>
<dbReference type="GO" id="GO:0000981">
    <property type="term" value="F:DNA-binding transcription factor activity, RNA polymerase II-specific"/>
    <property type="evidence" value="ECO:0007669"/>
    <property type="project" value="TreeGrafter"/>
</dbReference>
<evidence type="ECO:0000256" key="9">
    <source>
        <dbReference type="ARBA" id="ARBA00023163"/>
    </source>
</evidence>
<dbReference type="PROSITE" id="PS50805">
    <property type="entry name" value="KRAB"/>
    <property type="match status" value="1"/>
</dbReference>
<evidence type="ECO:0000256" key="10">
    <source>
        <dbReference type="ARBA" id="ARBA00023242"/>
    </source>
</evidence>
<dbReference type="Pfam" id="PF13912">
    <property type="entry name" value="zf-C2H2_6"/>
    <property type="match status" value="1"/>
</dbReference>
<dbReference type="GO" id="GO:0005634">
    <property type="term" value="C:nucleus"/>
    <property type="evidence" value="ECO:0007669"/>
    <property type="project" value="UniProtKB-SubCell"/>
</dbReference>
<protein>
    <recommendedName>
        <fullName evidence="17">Zinc finger protein OZF-like</fullName>
    </recommendedName>
</protein>
<evidence type="ECO:0000256" key="3">
    <source>
        <dbReference type="ARBA" id="ARBA00022723"/>
    </source>
</evidence>
<dbReference type="FunFam" id="3.30.160.60:FF:000012">
    <property type="entry name" value="RB-associated KRAB zinc finger protein-like"/>
    <property type="match status" value="1"/>
</dbReference>
<feature type="domain" description="C2H2-type" evidence="13">
    <location>
        <begin position="343"/>
        <end position="370"/>
    </location>
</feature>
<accession>A0A833YW48</accession>
<dbReference type="PROSITE" id="PS00028">
    <property type="entry name" value="ZINC_FINGER_C2H2_1"/>
    <property type="match status" value="5"/>
</dbReference>
<evidence type="ECO:0000256" key="8">
    <source>
        <dbReference type="ARBA" id="ARBA00023125"/>
    </source>
</evidence>
<dbReference type="PANTHER" id="PTHR23226">
    <property type="entry name" value="ZINC FINGER AND SCAN DOMAIN-CONTAINING"/>
    <property type="match status" value="1"/>
</dbReference>
<dbReference type="FunFam" id="3.30.160.60:FF:002343">
    <property type="entry name" value="Zinc finger protein 33A"/>
    <property type="match status" value="1"/>
</dbReference>
<evidence type="ECO:0000256" key="7">
    <source>
        <dbReference type="ARBA" id="ARBA00023015"/>
    </source>
</evidence>
<dbReference type="SMART" id="SM00355">
    <property type="entry name" value="ZnF_C2H2"/>
    <property type="match status" value="6"/>
</dbReference>
<evidence type="ECO:0000313" key="15">
    <source>
        <dbReference type="EMBL" id="KAF6080206.1"/>
    </source>
</evidence>
<comment type="caution">
    <text evidence="15">The sequence shown here is derived from an EMBL/GenBank/DDBJ whole genome shotgun (WGS) entry which is preliminary data.</text>
</comment>